<accession>A0A382DHA0</accession>
<feature type="compositionally biased region" description="Low complexity" evidence="1">
    <location>
        <begin position="380"/>
        <end position="389"/>
    </location>
</feature>
<gene>
    <name evidence="2" type="ORF">METZ01_LOCUS189857</name>
</gene>
<feature type="region of interest" description="Disordered" evidence="1">
    <location>
        <begin position="1"/>
        <end position="36"/>
    </location>
</feature>
<proteinExistence type="predicted"/>
<evidence type="ECO:0008006" key="3">
    <source>
        <dbReference type="Google" id="ProtNLM"/>
    </source>
</evidence>
<organism evidence="2">
    <name type="scientific">marine metagenome</name>
    <dbReference type="NCBI Taxonomy" id="408172"/>
    <lineage>
        <taxon>unclassified sequences</taxon>
        <taxon>metagenomes</taxon>
        <taxon>ecological metagenomes</taxon>
    </lineage>
</organism>
<feature type="compositionally biased region" description="Basic and acidic residues" evidence="1">
    <location>
        <begin position="100"/>
        <end position="114"/>
    </location>
</feature>
<sequence length="580" mass="64426">MSERGKGTRKRFPRRAASSASTTSTSAAASSFSTAAPLAKRAKTVEELAAAAANKKHGNRPKRAFAELSQAAGLAAPTLQAVVDQAARKARMKNGQRTSARADGDDQQRTYFRRGEQAGVRSSYAKEEKDFGVFKDLCEKLDTKQISTRQLEALYAEGKTGNNAPRTIKNYVYKCGNHPPGRYKTMTRWLSSDETGRANRMLLSPEQEDLMQRVLIHAHRHKKPFVEVDIKQWARMQLRKMKVGAQVAKSKLDAWFQGFMRRCDQKGITVTKDETQQQSSGRAGVSVETITTFVLEVVRPELAEIKEENGSALTLNDTGNSDEWWFDINKILQTSAALGPATEERRSDVPGERSAHTTVLSAFRGVDSTPEQRAAKRAASSSSSSSSSTPPLPPPPLPPVEPMPRTLKEYITAKSGDDSSYVIDEMEYHWLETLSLDTWNSEHFSILPVMVVFVGKSGPDPEWTRLCVSDRMLCTTTHDGWMDDKSKLAWLNVCIEDDTNPYGEHPQLSNFDGHWSNETIEYSVRMEEAKVTGLETPGHHTAALQQMDQRGGPIQHANRVARALLRRYARAGPVGNAEVM</sequence>
<feature type="region of interest" description="Disordered" evidence="1">
    <location>
        <begin position="86"/>
        <end position="114"/>
    </location>
</feature>
<feature type="non-terminal residue" evidence="2">
    <location>
        <position position="580"/>
    </location>
</feature>
<feature type="compositionally biased region" description="Low complexity" evidence="1">
    <location>
        <begin position="16"/>
        <end position="36"/>
    </location>
</feature>
<feature type="region of interest" description="Disordered" evidence="1">
    <location>
        <begin position="363"/>
        <end position="403"/>
    </location>
</feature>
<reference evidence="2" key="1">
    <citation type="submission" date="2018-05" db="EMBL/GenBank/DDBJ databases">
        <authorList>
            <person name="Lanie J.A."/>
            <person name="Ng W.-L."/>
            <person name="Kazmierczak K.M."/>
            <person name="Andrzejewski T.M."/>
            <person name="Davidsen T.M."/>
            <person name="Wayne K.J."/>
            <person name="Tettelin H."/>
            <person name="Glass J.I."/>
            <person name="Rusch D."/>
            <person name="Podicherti R."/>
            <person name="Tsui H.-C.T."/>
            <person name="Winkler M.E."/>
        </authorList>
    </citation>
    <scope>NUCLEOTIDE SEQUENCE</scope>
</reference>
<dbReference type="EMBL" id="UINC01039069">
    <property type="protein sequence ID" value="SVB37003.1"/>
    <property type="molecule type" value="Genomic_DNA"/>
</dbReference>
<evidence type="ECO:0000256" key="1">
    <source>
        <dbReference type="SAM" id="MobiDB-lite"/>
    </source>
</evidence>
<feature type="compositionally biased region" description="Pro residues" evidence="1">
    <location>
        <begin position="390"/>
        <end position="402"/>
    </location>
</feature>
<protein>
    <recommendedName>
        <fullName evidence="3">HTH CENPB-type domain-containing protein</fullName>
    </recommendedName>
</protein>
<name>A0A382DHA0_9ZZZZ</name>
<dbReference type="AlphaFoldDB" id="A0A382DHA0"/>
<evidence type="ECO:0000313" key="2">
    <source>
        <dbReference type="EMBL" id="SVB37003.1"/>
    </source>
</evidence>